<feature type="domain" description="SIS" evidence="5">
    <location>
        <begin position="128"/>
        <end position="269"/>
    </location>
</feature>
<dbReference type="Pfam" id="PF01418">
    <property type="entry name" value="HTH_6"/>
    <property type="match status" value="1"/>
</dbReference>
<dbReference type="InterPro" id="IPR009057">
    <property type="entry name" value="Homeodomain-like_sf"/>
</dbReference>
<protein>
    <submittedName>
        <fullName evidence="6">MurR/RpiR family transcriptional regulator</fullName>
    </submittedName>
</protein>
<dbReference type="PROSITE" id="PS51071">
    <property type="entry name" value="HTH_RPIR"/>
    <property type="match status" value="1"/>
</dbReference>
<dbReference type="PANTHER" id="PTHR30514:SF1">
    <property type="entry name" value="HTH-TYPE TRANSCRIPTIONAL REGULATOR HEXR-RELATED"/>
    <property type="match status" value="1"/>
</dbReference>
<dbReference type="EMBL" id="DXBY01000306">
    <property type="protein sequence ID" value="HIZ37630.1"/>
    <property type="molecule type" value="Genomic_DNA"/>
</dbReference>
<dbReference type="GO" id="GO:0003677">
    <property type="term" value="F:DNA binding"/>
    <property type="evidence" value="ECO:0007669"/>
    <property type="project" value="UniProtKB-KW"/>
</dbReference>
<dbReference type="InterPro" id="IPR035472">
    <property type="entry name" value="RpiR-like_SIS"/>
</dbReference>
<dbReference type="Proteomes" id="UP000824037">
    <property type="component" value="Unassembled WGS sequence"/>
</dbReference>
<dbReference type="GO" id="GO:1901135">
    <property type="term" value="P:carbohydrate derivative metabolic process"/>
    <property type="evidence" value="ECO:0007669"/>
    <property type="project" value="InterPro"/>
</dbReference>
<dbReference type="Gene3D" id="1.10.10.10">
    <property type="entry name" value="Winged helix-like DNA-binding domain superfamily/Winged helix DNA-binding domain"/>
    <property type="match status" value="1"/>
</dbReference>
<organism evidence="6 7">
    <name type="scientific">Candidatus Ruania gallistercoris</name>
    <dbReference type="NCBI Taxonomy" id="2838746"/>
    <lineage>
        <taxon>Bacteria</taxon>
        <taxon>Bacillati</taxon>
        <taxon>Actinomycetota</taxon>
        <taxon>Actinomycetes</taxon>
        <taxon>Micrococcales</taxon>
        <taxon>Ruaniaceae</taxon>
        <taxon>Ruania</taxon>
    </lineage>
</organism>
<evidence type="ECO:0000259" key="4">
    <source>
        <dbReference type="PROSITE" id="PS51071"/>
    </source>
</evidence>
<dbReference type="GO" id="GO:0097367">
    <property type="term" value="F:carbohydrate derivative binding"/>
    <property type="evidence" value="ECO:0007669"/>
    <property type="project" value="InterPro"/>
</dbReference>
<keyword evidence="2" id="KW-0238">DNA-binding</keyword>
<sequence>MSGTVIPEMGSVPALIRAGVSGLHPSEQRVAQVFIDRPDWTIEASAQDVADAAGTSRATVVRAAQRLGFTGYPQLRVLLARDLGLSAAEPAVTDHSGAVGVVRAYVRDMASAAHDLAALLDPEDVQRGVDLLRAARSILVVGNGLSAPVAMEAAMRLNAIGRHAEAPTDHVAQGVRARLLSPEDVCLVVSGSGSTRPTVQSARAARSAGAALIAMTAFTTSPLTEIATVSFVSALGAGSFRDEITRTSRLSQTIMVNALIRALIQADPEAARLAQARMLDVIGEVFLQDPP</sequence>
<evidence type="ECO:0000313" key="7">
    <source>
        <dbReference type="Proteomes" id="UP000824037"/>
    </source>
</evidence>
<evidence type="ECO:0000256" key="3">
    <source>
        <dbReference type="ARBA" id="ARBA00023163"/>
    </source>
</evidence>
<name>A0A9D2EHS0_9MICO</name>
<reference evidence="6" key="1">
    <citation type="journal article" date="2021" name="PeerJ">
        <title>Extensive microbial diversity within the chicken gut microbiome revealed by metagenomics and culture.</title>
        <authorList>
            <person name="Gilroy R."/>
            <person name="Ravi A."/>
            <person name="Getino M."/>
            <person name="Pursley I."/>
            <person name="Horton D.L."/>
            <person name="Alikhan N.F."/>
            <person name="Baker D."/>
            <person name="Gharbi K."/>
            <person name="Hall N."/>
            <person name="Watson M."/>
            <person name="Adriaenssens E.M."/>
            <person name="Foster-Nyarko E."/>
            <person name="Jarju S."/>
            <person name="Secka A."/>
            <person name="Antonio M."/>
            <person name="Oren A."/>
            <person name="Chaudhuri R.R."/>
            <person name="La Ragione R."/>
            <person name="Hildebrand F."/>
            <person name="Pallen M.J."/>
        </authorList>
    </citation>
    <scope>NUCLEOTIDE SEQUENCE</scope>
    <source>
        <strain evidence="6">ChiGjej4B4-7305</strain>
    </source>
</reference>
<dbReference type="PROSITE" id="PS51464">
    <property type="entry name" value="SIS"/>
    <property type="match status" value="1"/>
</dbReference>
<dbReference type="InterPro" id="IPR001347">
    <property type="entry name" value="SIS_dom"/>
</dbReference>
<evidence type="ECO:0000313" key="6">
    <source>
        <dbReference type="EMBL" id="HIZ37630.1"/>
    </source>
</evidence>
<accession>A0A9D2EHS0</accession>
<keyword evidence="1" id="KW-0805">Transcription regulation</keyword>
<dbReference type="PANTHER" id="PTHR30514">
    <property type="entry name" value="GLUCOKINASE"/>
    <property type="match status" value="1"/>
</dbReference>
<dbReference type="SUPFAM" id="SSF46689">
    <property type="entry name" value="Homeodomain-like"/>
    <property type="match status" value="1"/>
</dbReference>
<dbReference type="Gene3D" id="3.40.50.10490">
    <property type="entry name" value="Glucose-6-phosphate isomerase like protein, domain 1"/>
    <property type="match status" value="1"/>
</dbReference>
<evidence type="ECO:0000256" key="2">
    <source>
        <dbReference type="ARBA" id="ARBA00023125"/>
    </source>
</evidence>
<dbReference type="InterPro" id="IPR047640">
    <property type="entry name" value="RpiR-like"/>
</dbReference>
<dbReference type="InterPro" id="IPR046348">
    <property type="entry name" value="SIS_dom_sf"/>
</dbReference>
<dbReference type="SUPFAM" id="SSF53697">
    <property type="entry name" value="SIS domain"/>
    <property type="match status" value="1"/>
</dbReference>
<reference evidence="6" key="2">
    <citation type="submission" date="2021-04" db="EMBL/GenBank/DDBJ databases">
        <authorList>
            <person name="Gilroy R."/>
        </authorList>
    </citation>
    <scope>NUCLEOTIDE SEQUENCE</scope>
    <source>
        <strain evidence="6">ChiGjej4B4-7305</strain>
    </source>
</reference>
<dbReference type="Pfam" id="PF01380">
    <property type="entry name" value="SIS"/>
    <property type="match status" value="1"/>
</dbReference>
<dbReference type="AlphaFoldDB" id="A0A9D2EHS0"/>
<dbReference type="CDD" id="cd05013">
    <property type="entry name" value="SIS_RpiR"/>
    <property type="match status" value="1"/>
</dbReference>
<gene>
    <name evidence="6" type="ORF">H9815_17780</name>
</gene>
<proteinExistence type="predicted"/>
<evidence type="ECO:0000259" key="5">
    <source>
        <dbReference type="PROSITE" id="PS51464"/>
    </source>
</evidence>
<evidence type="ECO:0000256" key="1">
    <source>
        <dbReference type="ARBA" id="ARBA00023015"/>
    </source>
</evidence>
<dbReference type="InterPro" id="IPR036388">
    <property type="entry name" value="WH-like_DNA-bd_sf"/>
</dbReference>
<dbReference type="GO" id="GO:0003700">
    <property type="term" value="F:DNA-binding transcription factor activity"/>
    <property type="evidence" value="ECO:0007669"/>
    <property type="project" value="InterPro"/>
</dbReference>
<comment type="caution">
    <text evidence="6">The sequence shown here is derived from an EMBL/GenBank/DDBJ whole genome shotgun (WGS) entry which is preliminary data.</text>
</comment>
<keyword evidence="3" id="KW-0804">Transcription</keyword>
<feature type="domain" description="HTH rpiR-type" evidence="4">
    <location>
        <begin position="10"/>
        <end position="86"/>
    </location>
</feature>
<dbReference type="InterPro" id="IPR000281">
    <property type="entry name" value="HTH_RpiR"/>
</dbReference>